<feature type="domain" description="DpnD/PcfM-like C-terminal" evidence="1">
    <location>
        <begin position="3"/>
        <end position="47"/>
    </location>
</feature>
<gene>
    <name evidence="2" type="ORF">BN3087_500007</name>
</gene>
<accession>A0A0S4XNQ0</accession>
<proteinExistence type="predicted"/>
<dbReference type="Pfam" id="PF14207">
    <property type="entry name" value="DpnD-PcfM"/>
    <property type="match status" value="1"/>
</dbReference>
<evidence type="ECO:0000259" key="1">
    <source>
        <dbReference type="Pfam" id="PF14207"/>
    </source>
</evidence>
<evidence type="ECO:0000313" key="2">
    <source>
        <dbReference type="EMBL" id="CUV65907.1"/>
    </source>
</evidence>
<sequence length="102" mass="12123">MQYNIEISERLSRVLNIDASSLGEAIEIAEQKYQDEEIVLDWTDFHDNVVIKEFRENLLNEKDELMNEIIAYLIEDEEKHFLESGKPDNHIYTKLIKLQKLI</sequence>
<dbReference type="AlphaFoldDB" id="A0A0S4XNQ0"/>
<protein>
    <recommendedName>
        <fullName evidence="1">DpnD/PcfM-like C-terminal domain-containing protein</fullName>
    </recommendedName>
</protein>
<reference evidence="2" key="1">
    <citation type="submission" date="2015-11" db="EMBL/GenBank/DDBJ databases">
        <authorList>
            <person name="Zhang Y."/>
            <person name="Guo Z."/>
        </authorList>
    </citation>
    <scope>NUCLEOTIDE SEQUENCE</scope>
    <source>
        <strain evidence="2">BN30871</strain>
    </source>
</reference>
<dbReference type="EMBL" id="FAXN01000052">
    <property type="protein sequence ID" value="CUV65907.1"/>
    <property type="molecule type" value="Genomic_DNA"/>
</dbReference>
<organism evidence="2">
    <name type="scientific">Sulfurovum sp. enrichment culture clone C5</name>
    <dbReference type="NCBI Taxonomy" id="497650"/>
    <lineage>
        <taxon>Bacteria</taxon>
        <taxon>Pseudomonadati</taxon>
        <taxon>Campylobacterota</taxon>
        <taxon>Epsilonproteobacteria</taxon>
        <taxon>Campylobacterales</taxon>
        <taxon>Sulfurovaceae</taxon>
        <taxon>Sulfurovum</taxon>
        <taxon>environmental samples</taxon>
    </lineage>
</organism>
<name>A0A0S4XNQ0_9BACT</name>
<dbReference type="InterPro" id="IPR025575">
    <property type="entry name" value="DpnD/PcfM_C"/>
</dbReference>